<evidence type="ECO:0000313" key="7">
    <source>
        <dbReference type="Proteomes" id="UP001500791"/>
    </source>
</evidence>
<dbReference type="SUPFAM" id="SSF46458">
    <property type="entry name" value="Globin-like"/>
    <property type="match status" value="1"/>
</dbReference>
<proteinExistence type="predicted"/>
<dbReference type="Gene3D" id="3.30.70.270">
    <property type="match status" value="1"/>
</dbReference>
<dbReference type="PROSITE" id="PS50887">
    <property type="entry name" value="GGDEF"/>
    <property type="match status" value="1"/>
</dbReference>
<dbReference type="Pfam" id="PF21118">
    <property type="entry name" value="DosC_2nd"/>
    <property type="match status" value="1"/>
</dbReference>
<accession>A0ABN0XZG0</accession>
<evidence type="ECO:0000256" key="2">
    <source>
        <dbReference type="ARBA" id="ARBA00015125"/>
    </source>
</evidence>
<gene>
    <name evidence="6" type="ORF">GCM10009093_01300</name>
</gene>
<reference evidence="6 7" key="1">
    <citation type="journal article" date="2019" name="Int. J. Syst. Evol. Microbiol.">
        <title>The Global Catalogue of Microorganisms (GCM) 10K type strain sequencing project: providing services to taxonomists for standard genome sequencing and annotation.</title>
        <authorList>
            <consortium name="The Broad Institute Genomics Platform"/>
            <consortium name="The Broad Institute Genome Sequencing Center for Infectious Disease"/>
            <person name="Wu L."/>
            <person name="Ma J."/>
        </authorList>
    </citation>
    <scope>NUCLEOTIDE SEQUENCE [LARGE SCALE GENOMIC DNA]</scope>
    <source>
        <strain evidence="6 7">JCM 13476</strain>
    </source>
</reference>
<evidence type="ECO:0000256" key="1">
    <source>
        <dbReference type="ARBA" id="ARBA00012528"/>
    </source>
</evidence>
<evidence type="ECO:0000256" key="4">
    <source>
        <dbReference type="ARBA" id="ARBA00034247"/>
    </source>
</evidence>
<dbReference type="InterPro" id="IPR044398">
    <property type="entry name" value="Globin-sensor_dom"/>
</dbReference>
<dbReference type="NCBIfam" id="TIGR00254">
    <property type="entry name" value="GGDEF"/>
    <property type="match status" value="1"/>
</dbReference>
<dbReference type="CDD" id="cd01949">
    <property type="entry name" value="GGDEF"/>
    <property type="match status" value="1"/>
</dbReference>
<comment type="catalytic activity">
    <reaction evidence="4">
        <text>2 GTP = 3',3'-c-di-GMP + 2 diphosphate</text>
        <dbReference type="Rhea" id="RHEA:24898"/>
        <dbReference type="ChEBI" id="CHEBI:33019"/>
        <dbReference type="ChEBI" id="CHEBI:37565"/>
        <dbReference type="ChEBI" id="CHEBI:58805"/>
        <dbReference type="EC" id="2.7.7.65"/>
    </reaction>
</comment>
<name>A0ABN0XZG0_9CAUL</name>
<feature type="domain" description="GGDEF" evidence="5">
    <location>
        <begin position="311"/>
        <end position="444"/>
    </location>
</feature>
<dbReference type="EMBL" id="BAAAEJ010000002">
    <property type="protein sequence ID" value="GAA0377935.1"/>
    <property type="molecule type" value="Genomic_DNA"/>
</dbReference>
<evidence type="ECO:0000259" key="5">
    <source>
        <dbReference type="PROSITE" id="PS50887"/>
    </source>
</evidence>
<dbReference type="InterPro" id="IPR043128">
    <property type="entry name" value="Rev_trsase/Diguanyl_cyclase"/>
</dbReference>
<dbReference type="PANTHER" id="PTHR45138:SF9">
    <property type="entry name" value="DIGUANYLATE CYCLASE DGCM-RELATED"/>
    <property type="match status" value="1"/>
</dbReference>
<dbReference type="Proteomes" id="UP001500791">
    <property type="component" value="Unassembled WGS sequence"/>
</dbReference>
<dbReference type="InterPro" id="IPR050469">
    <property type="entry name" value="Diguanylate_Cyclase"/>
</dbReference>
<organism evidence="6 7">
    <name type="scientific">Brevundimonas terrae</name>
    <dbReference type="NCBI Taxonomy" id="363631"/>
    <lineage>
        <taxon>Bacteria</taxon>
        <taxon>Pseudomonadati</taxon>
        <taxon>Pseudomonadota</taxon>
        <taxon>Alphaproteobacteria</taxon>
        <taxon>Caulobacterales</taxon>
        <taxon>Caulobacteraceae</taxon>
        <taxon>Brevundimonas</taxon>
    </lineage>
</organism>
<dbReference type="InterPro" id="IPR012292">
    <property type="entry name" value="Globin/Proto"/>
</dbReference>
<evidence type="ECO:0000256" key="3">
    <source>
        <dbReference type="ARBA" id="ARBA00029839"/>
    </source>
</evidence>
<dbReference type="InterPro" id="IPR048442">
    <property type="entry name" value="DosC_2nd"/>
</dbReference>
<dbReference type="SUPFAM" id="SSF55073">
    <property type="entry name" value="Nucleotide cyclase"/>
    <property type="match status" value="1"/>
</dbReference>
<comment type="caution">
    <text evidence="6">The sequence shown here is derived from an EMBL/GenBank/DDBJ whole genome shotgun (WGS) entry which is preliminary data.</text>
</comment>
<dbReference type="Gene3D" id="1.10.490.10">
    <property type="entry name" value="Globins"/>
    <property type="match status" value="1"/>
</dbReference>
<dbReference type="InterPro" id="IPR009050">
    <property type="entry name" value="Globin-like_sf"/>
</dbReference>
<dbReference type="EC" id="2.7.7.65" evidence="1"/>
<dbReference type="SMART" id="SM00267">
    <property type="entry name" value="GGDEF"/>
    <property type="match status" value="1"/>
</dbReference>
<evidence type="ECO:0000313" key="6">
    <source>
        <dbReference type="EMBL" id="GAA0377935.1"/>
    </source>
</evidence>
<sequence length="445" mass="49766">MYSVLPPLSEHIEHLLRNLSQAHATDLADRFYDVLLTDEEAQTFLSSSLVEERLKASLMKWVQDIFRQEGEQKALFEQQQRKIGEVHARIKVPLRLVMHGAFVLKSRMSELVLQSDLDRADMALAIMQIDGLIDQAIAIMSEAYMQGSMRRAQVDESYRLFALGQDIAHERDGQIAALFEWLQNVLFQMFDGCLLQLTPLSSSPFGLWLTHRAGLIFEGSPSLAAIEASIARVDSDILPRLTQSHEAKDDLSVPLGELKNSVQEIKFLLTDLFQSVSGLENGRDPLTRALNRRFLPTILGREISLATNNGTQLSLMMLDVDHFKAINDQWGHSTGDAVLKQVAEIISDNVRLSDFVFRYGGEEFLIVLVETSAEEAHVVAERIREQLASREIRLPAGGSVRVTASLGLAAFQDHPDYNELIETADKALYDAKNAGRNRTIIAKAA</sequence>
<dbReference type="InterPro" id="IPR029787">
    <property type="entry name" value="Nucleotide_cyclase"/>
</dbReference>
<dbReference type="InterPro" id="IPR000160">
    <property type="entry name" value="GGDEF_dom"/>
</dbReference>
<protein>
    <recommendedName>
        <fullName evidence="2">Diguanylate cyclase DosC</fullName>
        <ecNumber evidence="1">2.7.7.65</ecNumber>
    </recommendedName>
    <alternativeName>
        <fullName evidence="3">Direct oxygen-sensing cyclase</fullName>
    </alternativeName>
</protein>
<dbReference type="PANTHER" id="PTHR45138">
    <property type="entry name" value="REGULATORY COMPONENTS OF SENSORY TRANSDUCTION SYSTEM"/>
    <property type="match status" value="1"/>
</dbReference>
<dbReference type="Pfam" id="PF11563">
    <property type="entry name" value="Protoglobin"/>
    <property type="match status" value="1"/>
</dbReference>
<keyword evidence="7" id="KW-1185">Reference proteome</keyword>
<dbReference type="RefSeq" id="WP_167178326.1">
    <property type="nucleotide sequence ID" value="NZ_BAAAEJ010000002.1"/>
</dbReference>
<dbReference type="Pfam" id="PF00990">
    <property type="entry name" value="GGDEF"/>
    <property type="match status" value="1"/>
</dbReference>